<evidence type="ECO:0000313" key="3">
    <source>
        <dbReference type="Proteomes" id="UP001632038"/>
    </source>
</evidence>
<feature type="chain" id="PRO_5044862455" evidence="1">
    <location>
        <begin position="24"/>
        <end position="78"/>
    </location>
</feature>
<sequence>MEASTRKLICIFLMCVLVESTTSFRSSSHCGLDYKTFLQDFNCQCPFTYPSASPIQGKLDNGKKIAAKMLLKTSFARS</sequence>
<feature type="signal peptide" evidence="1">
    <location>
        <begin position="1"/>
        <end position="23"/>
    </location>
</feature>
<proteinExistence type="predicted"/>
<dbReference type="AlphaFoldDB" id="A0ABD3CB75"/>
<evidence type="ECO:0000313" key="2">
    <source>
        <dbReference type="EMBL" id="KAL3626834.1"/>
    </source>
</evidence>
<organism evidence="2 3">
    <name type="scientific">Castilleja foliolosa</name>
    <dbReference type="NCBI Taxonomy" id="1961234"/>
    <lineage>
        <taxon>Eukaryota</taxon>
        <taxon>Viridiplantae</taxon>
        <taxon>Streptophyta</taxon>
        <taxon>Embryophyta</taxon>
        <taxon>Tracheophyta</taxon>
        <taxon>Spermatophyta</taxon>
        <taxon>Magnoliopsida</taxon>
        <taxon>eudicotyledons</taxon>
        <taxon>Gunneridae</taxon>
        <taxon>Pentapetalae</taxon>
        <taxon>asterids</taxon>
        <taxon>lamiids</taxon>
        <taxon>Lamiales</taxon>
        <taxon>Orobanchaceae</taxon>
        <taxon>Pedicularideae</taxon>
        <taxon>Castillejinae</taxon>
        <taxon>Castilleja</taxon>
    </lineage>
</organism>
<reference evidence="3" key="1">
    <citation type="journal article" date="2024" name="IScience">
        <title>Strigolactones Initiate the Formation of Haustorium-like Structures in Castilleja.</title>
        <authorList>
            <person name="Buerger M."/>
            <person name="Peterson D."/>
            <person name="Chory J."/>
        </authorList>
    </citation>
    <scope>NUCLEOTIDE SEQUENCE [LARGE SCALE GENOMIC DNA]</scope>
</reference>
<gene>
    <name evidence="2" type="ORF">CASFOL_029313</name>
</gene>
<keyword evidence="3" id="KW-1185">Reference proteome</keyword>
<protein>
    <submittedName>
        <fullName evidence="2">Uncharacterized protein</fullName>
    </submittedName>
</protein>
<keyword evidence="1" id="KW-0732">Signal</keyword>
<accession>A0ABD3CB75</accession>
<comment type="caution">
    <text evidence="2">The sequence shown here is derived from an EMBL/GenBank/DDBJ whole genome shotgun (WGS) entry which is preliminary data.</text>
</comment>
<name>A0ABD3CB75_9LAMI</name>
<dbReference type="Proteomes" id="UP001632038">
    <property type="component" value="Unassembled WGS sequence"/>
</dbReference>
<evidence type="ECO:0000256" key="1">
    <source>
        <dbReference type="SAM" id="SignalP"/>
    </source>
</evidence>
<dbReference type="EMBL" id="JAVIJP010000043">
    <property type="protein sequence ID" value="KAL3626834.1"/>
    <property type="molecule type" value="Genomic_DNA"/>
</dbReference>